<dbReference type="Pfam" id="PF12706">
    <property type="entry name" value="Lactamase_B_2"/>
    <property type="match status" value="1"/>
</dbReference>
<dbReference type="SUPFAM" id="SSF56281">
    <property type="entry name" value="Metallo-hydrolase/oxidoreductase"/>
    <property type="match status" value="1"/>
</dbReference>
<dbReference type="OrthoDB" id="332863at2759"/>
<dbReference type="InterPro" id="IPR001279">
    <property type="entry name" value="Metallo-B-lactamas"/>
</dbReference>
<accession>A0A2G8JKV1</accession>
<dbReference type="EMBL" id="MRZV01001689">
    <property type="protein sequence ID" value="PIK36363.1"/>
    <property type="molecule type" value="Genomic_DNA"/>
</dbReference>
<keyword evidence="4" id="KW-1185">Reference proteome</keyword>
<dbReference type="PANTHER" id="PTHR15032">
    <property type="entry name" value="N-ACYL-PHOSPHATIDYLETHANOLAMINE-HYDROLYZING PHOSPHOLIPASE D"/>
    <property type="match status" value="1"/>
</dbReference>
<comment type="caution">
    <text evidence="3">The sequence shown here is derived from an EMBL/GenBank/DDBJ whole genome shotgun (WGS) entry which is preliminary data.</text>
</comment>
<evidence type="ECO:0000313" key="3">
    <source>
        <dbReference type="EMBL" id="PIK36363.1"/>
    </source>
</evidence>
<name>A0A2G8JKV1_STIJA</name>
<dbReference type="PANTHER" id="PTHR15032:SF4">
    <property type="entry name" value="N-ACYL-PHOSPHATIDYLETHANOLAMINE-HYDROLYZING PHOSPHOLIPASE D"/>
    <property type="match status" value="1"/>
</dbReference>
<dbReference type="InterPro" id="IPR036866">
    <property type="entry name" value="RibonucZ/Hydroxyglut_hydro"/>
</dbReference>
<proteinExistence type="predicted"/>
<organism evidence="3 4">
    <name type="scientific">Stichopus japonicus</name>
    <name type="common">Sea cucumber</name>
    <dbReference type="NCBI Taxonomy" id="307972"/>
    <lineage>
        <taxon>Eukaryota</taxon>
        <taxon>Metazoa</taxon>
        <taxon>Echinodermata</taxon>
        <taxon>Eleutherozoa</taxon>
        <taxon>Echinozoa</taxon>
        <taxon>Holothuroidea</taxon>
        <taxon>Aspidochirotacea</taxon>
        <taxon>Aspidochirotida</taxon>
        <taxon>Stichopodidae</taxon>
        <taxon>Apostichopus</taxon>
    </lineage>
</organism>
<dbReference type="Proteomes" id="UP000230750">
    <property type="component" value="Unassembled WGS sequence"/>
</dbReference>
<dbReference type="GO" id="GO:0005737">
    <property type="term" value="C:cytoplasm"/>
    <property type="evidence" value="ECO:0007669"/>
    <property type="project" value="TreeGrafter"/>
</dbReference>
<sequence>MSILTRKHLNIPFTASLCFSPLTMASSDGNRNESSSIVPQIQNTFMGKSYHNPARWQFKIVDPSNINLQHYSAMINAFLYKGQSSDDTVMTVESGLPRDESMEMQPPSDNGNPEAGEPAVTPSSLKRKVVEDLNDDQISQLQNPPRDKVQVLWIGHASLLIQMEGKNILTDPVFSDTVGMTNVLGYHRYRKPALDAEALTKLKIDIDIVLISHNHYDHLDKASVKKLAALKSASAIQWFVPMGLKKKFVEWGCKEDVVKECTWWGQSTACGMMLYFTPAKHWSARGPYDWYTSLWGSWIVKSKRFTVFFAGDTGYQEEIFTDISERFGRVDVALLPIGAYEPRQMMKCQHINPEEAVKIHQHLQARKSIGIHWRTFKLSTEGVDQPITDLKRAMKEHRLDKNDFVTLEEDLMTTIDYAEKEEKDSKEKFRKCVCGNANRYKRYVNGGELLGVLCEKCGKEWLLERYVEDVSKVDGNSLLYEENIFYFHNAQFDHPPRERNTEQFTLETLKEGDHLVLSDCEETLSGHHEAIVETIHSESILSVISFRRSSPSEVTISRAKLDVSELKNAKVVAYASCDPTELVKARAFAWCDGCPQVANLFEFQCLARYCKCGSDEYFRTWWLVGVPFTNTLSGLVDHESWTVCKGPNTESSVSELREVKAVGAVIEINKTSIILDLSNGRTVLIYPKIVLTTISVKSFWSVSEKTENLMCRKQKTTA</sequence>
<feature type="domain" description="Metallo-beta-lactamase" evidence="2">
    <location>
        <begin position="167"/>
        <end position="373"/>
    </location>
</feature>
<reference evidence="3 4" key="1">
    <citation type="journal article" date="2017" name="PLoS Biol.">
        <title>The sea cucumber genome provides insights into morphological evolution and visceral regeneration.</title>
        <authorList>
            <person name="Zhang X."/>
            <person name="Sun L."/>
            <person name="Yuan J."/>
            <person name="Sun Y."/>
            <person name="Gao Y."/>
            <person name="Zhang L."/>
            <person name="Li S."/>
            <person name="Dai H."/>
            <person name="Hamel J.F."/>
            <person name="Liu C."/>
            <person name="Yu Y."/>
            <person name="Liu S."/>
            <person name="Lin W."/>
            <person name="Guo K."/>
            <person name="Jin S."/>
            <person name="Xu P."/>
            <person name="Storey K.B."/>
            <person name="Huan P."/>
            <person name="Zhang T."/>
            <person name="Zhou Y."/>
            <person name="Zhang J."/>
            <person name="Lin C."/>
            <person name="Li X."/>
            <person name="Xing L."/>
            <person name="Huo D."/>
            <person name="Sun M."/>
            <person name="Wang L."/>
            <person name="Mercier A."/>
            <person name="Li F."/>
            <person name="Yang H."/>
            <person name="Xiang J."/>
        </authorList>
    </citation>
    <scope>NUCLEOTIDE SEQUENCE [LARGE SCALE GENOMIC DNA]</scope>
    <source>
        <strain evidence="3">Shaxun</strain>
        <tissue evidence="3">Muscle</tissue>
    </source>
</reference>
<dbReference type="Gene3D" id="3.60.15.10">
    <property type="entry name" value="Ribonuclease Z/Hydroxyacylglutathione hydrolase-like"/>
    <property type="match status" value="1"/>
</dbReference>
<evidence type="ECO:0000259" key="2">
    <source>
        <dbReference type="Pfam" id="PF12706"/>
    </source>
</evidence>
<dbReference type="STRING" id="307972.A0A2G8JKV1"/>
<dbReference type="AlphaFoldDB" id="A0A2G8JKV1"/>
<evidence type="ECO:0000313" key="4">
    <source>
        <dbReference type="Proteomes" id="UP000230750"/>
    </source>
</evidence>
<protein>
    <recommendedName>
        <fullName evidence="2">Metallo-beta-lactamase domain-containing protein</fullName>
    </recommendedName>
</protein>
<gene>
    <name evidence="3" type="ORF">BSL78_26807</name>
</gene>
<feature type="region of interest" description="Disordered" evidence="1">
    <location>
        <begin position="98"/>
        <end position="122"/>
    </location>
</feature>
<evidence type="ECO:0000256" key="1">
    <source>
        <dbReference type="SAM" id="MobiDB-lite"/>
    </source>
</evidence>